<organism evidence="2 3">
    <name type="scientific">Panagrolaimus superbus</name>
    <dbReference type="NCBI Taxonomy" id="310955"/>
    <lineage>
        <taxon>Eukaryota</taxon>
        <taxon>Metazoa</taxon>
        <taxon>Ecdysozoa</taxon>
        <taxon>Nematoda</taxon>
        <taxon>Chromadorea</taxon>
        <taxon>Rhabditida</taxon>
        <taxon>Tylenchina</taxon>
        <taxon>Panagrolaimomorpha</taxon>
        <taxon>Panagrolaimoidea</taxon>
        <taxon>Panagrolaimidae</taxon>
        <taxon>Panagrolaimus</taxon>
    </lineage>
</organism>
<dbReference type="WBParaSite" id="PSU_v2.g15594.t1">
    <property type="protein sequence ID" value="PSU_v2.g15594.t1"/>
    <property type="gene ID" value="PSU_v2.g15594"/>
</dbReference>
<dbReference type="GO" id="GO:0004222">
    <property type="term" value="F:metalloendopeptidase activity"/>
    <property type="evidence" value="ECO:0007669"/>
    <property type="project" value="InterPro"/>
</dbReference>
<sequence>MTLNKFKEELGTYFLWEEVEDADGRLIYFKLTNLACGRGHAIRMGGSLVELSTDDQCDVYSYLKNVLTVLGFTSPHLRKDRDNFVIIHYDNMYPLDHDLFDKCYSCITSDDEAFKEYDYMSLLHAATYSYYA</sequence>
<feature type="domain" description="Peptidase M12A" evidence="1">
    <location>
        <begin position="49"/>
        <end position="129"/>
    </location>
</feature>
<dbReference type="InterPro" id="IPR024079">
    <property type="entry name" value="MetalloPept_cat_dom_sf"/>
</dbReference>
<proteinExistence type="predicted"/>
<dbReference type="GO" id="GO:0006508">
    <property type="term" value="P:proteolysis"/>
    <property type="evidence" value="ECO:0007669"/>
    <property type="project" value="InterPro"/>
</dbReference>
<keyword evidence="2" id="KW-1185">Reference proteome</keyword>
<protein>
    <submittedName>
        <fullName evidence="3">Peptidase M12A domain-containing protein</fullName>
    </submittedName>
</protein>
<dbReference type="InterPro" id="IPR001506">
    <property type="entry name" value="Peptidase_M12A"/>
</dbReference>
<dbReference type="Proteomes" id="UP000887577">
    <property type="component" value="Unplaced"/>
</dbReference>
<dbReference type="Pfam" id="PF01400">
    <property type="entry name" value="Astacin"/>
    <property type="match status" value="1"/>
</dbReference>
<dbReference type="AlphaFoldDB" id="A0A914Y813"/>
<evidence type="ECO:0000259" key="1">
    <source>
        <dbReference type="Pfam" id="PF01400"/>
    </source>
</evidence>
<accession>A0A914Y813</accession>
<reference evidence="3" key="1">
    <citation type="submission" date="2022-11" db="UniProtKB">
        <authorList>
            <consortium name="WormBaseParasite"/>
        </authorList>
    </citation>
    <scope>IDENTIFICATION</scope>
</reference>
<evidence type="ECO:0000313" key="2">
    <source>
        <dbReference type="Proteomes" id="UP000887577"/>
    </source>
</evidence>
<name>A0A914Y813_9BILA</name>
<evidence type="ECO:0000313" key="3">
    <source>
        <dbReference type="WBParaSite" id="PSU_v2.g15594.t1"/>
    </source>
</evidence>
<dbReference type="Gene3D" id="3.40.390.10">
    <property type="entry name" value="Collagenase (Catalytic Domain)"/>
    <property type="match status" value="1"/>
</dbReference>